<organism evidence="3 4">
    <name type="scientific">Clonostachys solani</name>
    <dbReference type="NCBI Taxonomy" id="160281"/>
    <lineage>
        <taxon>Eukaryota</taxon>
        <taxon>Fungi</taxon>
        <taxon>Dikarya</taxon>
        <taxon>Ascomycota</taxon>
        <taxon>Pezizomycotina</taxon>
        <taxon>Sordariomycetes</taxon>
        <taxon>Hypocreomycetidae</taxon>
        <taxon>Hypocreales</taxon>
        <taxon>Bionectriaceae</taxon>
        <taxon>Clonostachys</taxon>
    </lineage>
</organism>
<feature type="region of interest" description="Disordered" evidence="1">
    <location>
        <begin position="492"/>
        <end position="534"/>
    </location>
</feature>
<name>A0A9N9ZCF5_9HYPO</name>
<accession>A0A9N9ZCF5</accession>
<evidence type="ECO:0000313" key="3">
    <source>
        <dbReference type="EMBL" id="CAH0052709.1"/>
    </source>
</evidence>
<feature type="transmembrane region" description="Helical" evidence="2">
    <location>
        <begin position="12"/>
        <end position="32"/>
    </location>
</feature>
<feature type="region of interest" description="Disordered" evidence="1">
    <location>
        <begin position="696"/>
        <end position="749"/>
    </location>
</feature>
<feature type="compositionally biased region" description="Polar residues" evidence="1">
    <location>
        <begin position="805"/>
        <end position="814"/>
    </location>
</feature>
<feature type="region of interest" description="Disordered" evidence="1">
    <location>
        <begin position="1100"/>
        <end position="1163"/>
    </location>
</feature>
<feature type="region of interest" description="Disordered" evidence="1">
    <location>
        <begin position="1189"/>
        <end position="1213"/>
    </location>
</feature>
<feature type="region of interest" description="Disordered" evidence="1">
    <location>
        <begin position="285"/>
        <end position="329"/>
    </location>
</feature>
<evidence type="ECO:0000256" key="1">
    <source>
        <dbReference type="SAM" id="MobiDB-lite"/>
    </source>
</evidence>
<dbReference type="EMBL" id="CABFOC020000045">
    <property type="protein sequence ID" value="CAH0052709.1"/>
    <property type="molecule type" value="Genomic_DNA"/>
</dbReference>
<dbReference type="AlphaFoldDB" id="A0A9N9ZCF5"/>
<reference evidence="3" key="1">
    <citation type="submission" date="2021-10" db="EMBL/GenBank/DDBJ databases">
        <authorList>
            <person name="Piombo E."/>
        </authorList>
    </citation>
    <scope>NUCLEOTIDE SEQUENCE</scope>
</reference>
<feature type="region of interest" description="Disordered" evidence="1">
    <location>
        <begin position="769"/>
        <end position="837"/>
    </location>
</feature>
<feature type="region of interest" description="Disordered" evidence="1">
    <location>
        <begin position="577"/>
        <end position="602"/>
    </location>
</feature>
<keyword evidence="2" id="KW-0472">Membrane</keyword>
<keyword evidence="2" id="KW-1133">Transmembrane helix</keyword>
<feature type="compositionally biased region" description="Polar residues" evidence="1">
    <location>
        <begin position="1131"/>
        <end position="1141"/>
    </location>
</feature>
<feature type="compositionally biased region" description="Basic and acidic residues" evidence="1">
    <location>
        <begin position="308"/>
        <end position="323"/>
    </location>
</feature>
<feature type="region of interest" description="Disordered" evidence="1">
    <location>
        <begin position="985"/>
        <end position="1005"/>
    </location>
</feature>
<evidence type="ECO:0000313" key="4">
    <source>
        <dbReference type="Proteomes" id="UP000775872"/>
    </source>
</evidence>
<gene>
    <name evidence="3" type="ORF">CSOL1703_00004575</name>
</gene>
<proteinExistence type="predicted"/>
<feature type="region of interest" description="Disordered" evidence="1">
    <location>
        <begin position="432"/>
        <end position="457"/>
    </location>
</feature>
<feature type="compositionally biased region" description="Polar residues" evidence="1">
    <location>
        <begin position="716"/>
        <end position="737"/>
    </location>
</feature>
<dbReference type="OrthoDB" id="5370537at2759"/>
<sequence length="1250" mass="137438">MPDTIIDAEPLIAAFAFGIVVNAALVLSLGLITRHGVLLFRDGVRLALFAFAVASGLWGLFGFVSMNVASPSGCQASLAFAVAFDQVARISFEQFLLWKIIPSSTLSFKSVIPQIILFVRLILGAVFVGFQRPQFVGVCIAHTLVLPLGITVICVDVLLVVLFFAKLDWTGSARKELNGDWEIYRSRSIAVSIAGFGLWTVFSIPLELGIASLSLLLRTGLPSLGLFILISMLMPLQYVPPQANSNAGIISFFRDPLLIAPGDMAPEFLDGASAREHRVSAQIHSMPNPGLLPIARWDKSMSPSNNNDEMKEKSTVATRHAEVESSSSSFNVAGAGELAAGPWDIEKGPVGSHDAHPRNFQSHSARDLSISQASPSSTPNIKHKIPVVITTSPQIDDDIAFVSSFSSEPTSTESKDARASWTALEFAVQDDLRQRSSSQPLYPPSLKGNMFPTPLNISRSKTMNERSRVMQRNMPVRPDTWDLLEIPRGKRKRLAETNTNKPSEDIRRSTSPAAKNIETLPSSLQPPENDINRHTCASSTFTAWPGNVPAGSVSPPSISFQYFTRGVQGSPEAQRLQNVDEPENDSNSKPLPPCPDQESSSIASDNFQLQLNLAPTGESDKLTFFSPGDVAQILSPANGREVHPPVSPLDESNHSLRVSETTNEIKDRNLHEYAFAQQYESVVDRPRPVQRDMTRVEALDLQRSKPSVHTPKRSHSCGSARSHTPTSSHNNDAQKTTPALLPKPSRESLQAHLHRTGSMTVEEKMGKFFQVPSGNQGLSVTEKRKSRSLPEVPGARMESEEIISQAATQRQRISQARRDTSDIDHQQQDRNSYASRNRLVSRYSSYLSPKVEATAAFPQPSPSPQRTSEVPSTIRGAWKEDDITTNWGSIHSAVNGISLEPVRAVEVMHSARPSATPGIEDQDDIYGEAAAEDESTSSEEFYIEDHTYDLQHELEDSISQRHVPRVTFPLWHYRVGDRCSTFTRRRQMPETRRAPPPSALDLTKPPKPLWIFAAEPSPLESPGHALEMLQEQLNKLEDDINSVSYDTNQPNTDDEIDVSASRCDWQTMWNVVDVDSPSYSIGGSDFNETPEPLCIPSARSEKLDLGDNPRSSRLTVVPPANQPRGLPSHSPRVTKTTSLTVYSVRPDQFSSPTPPDSDDSDNSVIEVPLVYADSDEGLEKPRPSRWTITAAPPNNGENQVIPGIPASRGKEKMYQIPTRKSMGAPSNSRIDLTHLERIPTSYIPGDNLAL</sequence>
<feature type="transmembrane region" description="Helical" evidence="2">
    <location>
        <begin position="111"/>
        <end position="130"/>
    </location>
</feature>
<feature type="transmembrane region" description="Helical" evidence="2">
    <location>
        <begin position="44"/>
        <end position="64"/>
    </location>
</feature>
<feature type="compositionally biased region" description="Basic and acidic residues" evidence="1">
    <location>
        <begin position="816"/>
        <end position="828"/>
    </location>
</feature>
<feature type="transmembrane region" description="Helical" evidence="2">
    <location>
        <begin position="142"/>
        <end position="164"/>
    </location>
</feature>
<feature type="compositionally biased region" description="Polar residues" evidence="1">
    <location>
        <begin position="509"/>
        <end position="526"/>
    </location>
</feature>
<feature type="transmembrane region" description="Helical" evidence="2">
    <location>
        <begin position="215"/>
        <end position="236"/>
    </location>
</feature>
<protein>
    <submittedName>
        <fullName evidence="3">Uncharacterized protein</fullName>
    </submittedName>
</protein>
<dbReference type="Proteomes" id="UP000775872">
    <property type="component" value="Unassembled WGS sequence"/>
</dbReference>
<keyword evidence="2" id="KW-0812">Transmembrane</keyword>
<keyword evidence="4" id="KW-1185">Reference proteome</keyword>
<comment type="caution">
    <text evidence="3">The sequence shown here is derived from an EMBL/GenBank/DDBJ whole genome shotgun (WGS) entry which is preliminary data.</text>
</comment>
<feature type="transmembrane region" description="Helical" evidence="2">
    <location>
        <begin position="184"/>
        <end position="203"/>
    </location>
</feature>
<evidence type="ECO:0000256" key="2">
    <source>
        <dbReference type="SAM" id="Phobius"/>
    </source>
</evidence>